<comment type="similarity">
    <text evidence="1">Belongs to the RelE toxin family.</text>
</comment>
<dbReference type="Gene3D" id="3.30.2310.20">
    <property type="entry name" value="RelE-like"/>
    <property type="match status" value="1"/>
</dbReference>
<proteinExistence type="inferred from homology"/>
<dbReference type="SUPFAM" id="SSF143011">
    <property type="entry name" value="RelE-like"/>
    <property type="match status" value="1"/>
</dbReference>
<gene>
    <name evidence="3" type="ORF">J0H12_04090</name>
</gene>
<dbReference type="Pfam" id="PF05016">
    <property type="entry name" value="ParE_toxin"/>
    <property type="match status" value="1"/>
</dbReference>
<dbReference type="PANTHER" id="PTHR35601:SF1">
    <property type="entry name" value="TOXIN RELE"/>
    <property type="match status" value="1"/>
</dbReference>
<dbReference type="EMBL" id="JAFKGL010000016">
    <property type="protein sequence ID" value="MBN9413084.1"/>
    <property type="molecule type" value="Genomic_DNA"/>
</dbReference>
<evidence type="ECO:0000256" key="1">
    <source>
        <dbReference type="ARBA" id="ARBA00006226"/>
    </source>
</evidence>
<evidence type="ECO:0000313" key="3">
    <source>
        <dbReference type="EMBL" id="MBN9413084.1"/>
    </source>
</evidence>
<keyword evidence="2" id="KW-1277">Toxin-antitoxin system</keyword>
<dbReference type="AlphaFoldDB" id="A0A8J7TVJ8"/>
<dbReference type="NCBIfam" id="TIGR02385">
    <property type="entry name" value="RelE_StbE"/>
    <property type="match status" value="1"/>
</dbReference>
<name>A0A8J7TVJ8_9PROT</name>
<protein>
    <submittedName>
        <fullName evidence="3">Type II toxin-antitoxin system RelE/ParE family toxin</fullName>
    </submittedName>
</protein>
<evidence type="ECO:0000256" key="2">
    <source>
        <dbReference type="ARBA" id="ARBA00022649"/>
    </source>
</evidence>
<sequence>MTSTKWELRFQKEAQKEFLKLDPPIQRRILQYFKERILVSSNPRTYGKALTGNLQEFWRYRVGDYRVICKIEDEEIIITVVMIGHRREVYDE</sequence>
<dbReference type="InterPro" id="IPR007712">
    <property type="entry name" value="RelE/ParE_toxin"/>
</dbReference>
<reference evidence="3" key="1">
    <citation type="submission" date="2021-02" db="EMBL/GenBank/DDBJ databases">
        <title>Thiocyanate and organic carbon inputs drive convergent selection for specific autotrophic Afipia and Thiobacillus strains within complex microbiomes.</title>
        <authorList>
            <person name="Huddy R.J."/>
            <person name="Sachdeva R."/>
            <person name="Kadzinga F."/>
            <person name="Kantor R.S."/>
            <person name="Harrison S.T.L."/>
            <person name="Banfield J.F."/>
        </authorList>
    </citation>
    <scope>NUCLEOTIDE SEQUENCE</scope>
    <source>
        <strain evidence="3">SCN18_10_11_15_R4_P_38_20</strain>
    </source>
</reference>
<accession>A0A8J7TVJ8</accession>
<evidence type="ECO:0000313" key="4">
    <source>
        <dbReference type="Proteomes" id="UP000664414"/>
    </source>
</evidence>
<dbReference type="InterPro" id="IPR035093">
    <property type="entry name" value="RelE/ParE_toxin_dom_sf"/>
</dbReference>
<organism evidence="3 4">
    <name type="scientific">Candidatus Paracaedimonas acanthamoebae</name>
    <dbReference type="NCBI Taxonomy" id="244581"/>
    <lineage>
        <taxon>Bacteria</taxon>
        <taxon>Pseudomonadati</taxon>
        <taxon>Pseudomonadota</taxon>
        <taxon>Alphaproteobacteria</taxon>
        <taxon>Holosporales</taxon>
        <taxon>Caedimonadaceae</taxon>
        <taxon>Candidatus Paracaedimonas</taxon>
    </lineage>
</organism>
<dbReference type="PANTHER" id="PTHR35601">
    <property type="entry name" value="TOXIN RELE"/>
    <property type="match status" value="1"/>
</dbReference>
<comment type="caution">
    <text evidence="3">The sequence shown here is derived from an EMBL/GenBank/DDBJ whole genome shotgun (WGS) entry which is preliminary data.</text>
</comment>
<dbReference type="Proteomes" id="UP000664414">
    <property type="component" value="Unassembled WGS sequence"/>
</dbReference>